<evidence type="ECO:0000256" key="6">
    <source>
        <dbReference type="ARBA" id="ARBA00022517"/>
    </source>
</evidence>
<comment type="similarity">
    <text evidence="3 10">Belongs to the UTP25 family.</text>
</comment>
<evidence type="ECO:0000256" key="7">
    <source>
        <dbReference type="ARBA" id="ARBA00022552"/>
    </source>
</evidence>
<feature type="compositionally biased region" description="Polar residues" evidence="11">
    <location>
        <begin position="33"/>
        <end position="43"/>
    </location>
</feature>
<keyword evidence="7 10" id="KW-0698">rRNA processing</keyword>
<feature type="domain" description="UTP25 NTP hydrolase-like" evidence="13">
    <location>
        <begin position="272"/>
        <end position="538"/>
    </location>
</feature>
<dbReference type="InterPro" id="IPR027417">
    <property type="entry name" value="P-loop_NTPase"/>
</dbReference>
<protein>
    <recommendedName>
        <fullName evidence="5 10">U3 small nucleolar RNA-associated protein 25</fullName>
        <shortName evidence="10">U3 snoRNA-associated protein 25</shortName>
    </recommendedName>
</protein>
<evidence type="ECO:0000313" key="14">
    <source>
        <dbReference type="EMBL" id="KAK5542507.1"/>
    </source>
</evidence>
<gene>
    <name evidence="14" type="primary">UTP25</name>
    <name evidence="14" type="ORF">LTR25_002393</name>
</gene>
<name>A0AAV9QJ30_9PEZI</name>
<dbReference type="InterPro" id="IPR010678">
    <property type="entry name" value="UTP25"/>
</dbReference>
<comment type="subunit">
    <text evidence="4 10">Component of the ribosomal small subunit (SSU) processome composed of at least 40 protein subunits and snoRNA U3.</text>
</comment>
<keyword evidence="6 10" id="KW-0690">Ribosome biogenesis</keyword>
<keyword evidence="15" id="KW-1185">Reference proteome</keyword>
<feature type="region of interest" description="Disordered" evidence="11">
    <location>
        <begin position="1"/>
        <end position="175"/>
    </location>
</feature>
<feature type="compositionally biased region" description="Acidic residues" evidence="11">
    <location>
        <begin position="62"/>
        <end position="86"/>
    </location>
</feature>
<comment type="function">
    <text evidence="1 10">DEAD-box RNA helicase-like protein required for pre-18S rRNA processing, specifically at sites A0, A1, and A2.</text>
</comment>
<comment type="subcellular location">
    <subcellularLocation>
        <location evidence="2 10">Nucleus</location>
        <location evidence="2 10">Nucleolus</location>
    </subcellularLocation>
</comment>
<evidence type="ECO:0000256" key="11">
    <source>
        <dbReference type="SAM" id="MobiDB-lite"/>
    </source>
</evidence>
<dbReference type="GO" id="GO:0019843">
    <property type="term" value="F:rRNA binding"/>
    <property type="evidence" value="ECO:0007669"/>
    <property type="project" value="TreeGrafter"/>
</dbReference>
<evidence type="ECO:0000259" key="13">
    <source>
        <dbReference type="Pfam" id="PF22916"/>
    </source>
</evidence>
<dbReference type="GO" id="GO:0000462">
    <property type="term" value="P:maturation of SSU-rRNA from tricistronic rRNA transcript (SSU-rRNA, 5.8S rRNA, LSU-rRNA)"/>
    <property type="evidence" value="ECO:0007669"/>
    <property type="project" value="TreeGrafter"/>
</dbReference>
<dbReference type="GO" id="GO:0032040">
    <property type="term" value="C:small-subunit processome"/>
    <property type="evidence" value="ECO:0007669"/>
    <property type="project" value="TreeGrafter"/>
</dbReference>
<dbReference type="Pfam" id="PF06862">
    <property type="entry name" value="Utp25_C"/>
    <property type="match status" value="1"/>
</dbReference>
<feature type="domain" description="UTP25 C-terminal" evidence="12">
    <location>
        <begin position="559"/>
        <end position="750"/>
    </location>
</feature>
<dbReference type="AlphaFoldDB" id="A0AAV9QJ30"/>
<dbReference type="Proteomes" id="UP001345827">
    <property type="component" value="Unassembled WGS sequence"/>
</dbReference>
<keyword evidence="9 10" id="KW-0687">Ribonucleoprotein</keyword>
<evidence type="ECO:0000259" key="12">
    <source>
        <dbReference type="Pfam" id="PF06862"/>
    </source>
</evidence>
<dbReference type="PANTHER" id="PTHR12933">
    <property type="entry name" value="ORF PROTEIN-RELATED"/>
    <property type="match status" value="1"/>
</dbReference>
<dbReference type="InterPro" id="IPR053940">
    <property type="entry name" value="UTP25_NTPase-like"/>
</dbReference>
<sequence length="751" mass="84187">MPGYRPSRGGNHGARGRGGGRGRGGRGRGRGSATPQRRAFQTSRMRDTEEDDMLKDGKIPDETLDIEDGLSEEDEGEQSASEDENETTVANSYVTLLQSLNAGQNSANSEPARKKRKLAEEKPQSETEERPVDGASTQNKKTQATDEDVQDLDGEVEADEEEHSPAADADSEDEEVLLQDPFEKHYSAVTEQDLKDAAKLVDGKHWQTQTSTLQDDIRRSLNLLGDHPTPLNSIKSTKDLYLKERLLEAGSKLTSNLSPDEKNLAGAIFNHADIIYGNRTLKNSARLRDLSALHALNHVFKTRDRVLKNNAKLSASGTEPLDLRDQGFTRPKVLIIVPTKQACVRFVDSIVNLCEPDQQENKSRFLDTYSHDDSDEWADKPEDFRALFGGNHEEDFRIGLKFTRKTIKYFSGFYNSDIIIGSPLGLMRTITTGGGGGGKDKDTKKKTHDADFLSSIEMVIMDHANALQMQNWQHVDYVFSQLNLLPKDSHGCDFSRVRHWYLDGQAKYLRQTIVFSDFLSPEINALTNAHCFNIAGRVKYTPTYPGAMLSVSSVLPISNVPQTFLRIPSTNPLPDADTRFKYFTTSILPPLVRDARHQKGILLYATSYADFVRLRNHLSTTPDATNLSFGSVSEYTPVKEVARARSHFMSGRYALLLYSERAHHHFRYRLRGVRKVLFYSVPENPVFWPEVIGLLGLGLETETQQSAKGNMKGAVRALFSKWDAMKLERIVGTERVGRLIHDRGGDTFDFV</sequence>
<feature type="compositionally biased region" description="Basic and acidic residues" evidence="11">
    <location>
        <begin position="118"/>
        <end position="132"/>
    </location>
</feature>
<dbReference type="Pfam" id="PF22916">
    <property type="entry name" value="UTP25_NTPase-like"/>
    <property type="match status" value="1"/>
</dbReference>
<dbReference type="GO" id="GO:0034511">
    <property type="term" value="F:U3 snoRNA binding"/>
    <property type="evidence" value="ECO:0007669"/>
    <property type="project" value="InterPro"/>
</dbReference>
<evidence type="ECO:0000256" key="4">
    <source>
        <dbReference type="ARBA" id="ARBA00011192"/>
    </source>
</evidence>
<evidence type="ECO:0000256" key="2">
    <source>
        <dbReference type="ARBA" id="ARBA00004604"/>
    </source>
</evidence>
<proteinExistence type="inferred from homology"/>
<reference evidence="14 15" key="1">
    <citation type="submission" date="2023-06" db="EMBL/GenBank/DDBJ databases">
        <title>Black Yeasts Isolated from many extreme environments.</title>
        <authorList>
            <person name="Coleine C."/>
            <person name="Stajich J.E."/>
            <person name="Selbmann L."/>
        </authorList>
    </citation>
    <scope>NUCLEOTIDE SEQUENCE [LARGE SCALE GENOMIC DNA]</scope>
    <source>
        <strain evidence="14 15">CCFEE 5887</strain>
    </source>
</reference>
<evidence type="ECO:0000256" key="3">
    <source>
        <dbReference type="ARBA" id="ARBA00009223"/>
    </source>
</evidence>
<evidence type="ECO:0000256" key="5">
    <source>
        <dbReference type="ARBA" id="ARBA00015422"/>
    </source>
</evidence>
<feature type="compositionally biased region" description="Basic residues" evidence="11">
    <location>
        <begin position="14"/>
        <end position="29"/>
    </location>
</feature>
<dbReference type="InterPro" id="IPR053939">
    <property type="entry name" value="UTP25_C"/>
</dbReference>
<evidence type="ECO:0000256" key="9">
    <source>
        <dbReference type="ARBA" id="ARBA00023274"/>
    </source>
</evidence>
<dbReference type="FunFam" id="3.40.50.300:FF:002356">
    <property type="entry name" value="U3 small nucleolar RNA-associated protein 25"/>
    <property type="match status" value="1"/>
</dbReference>
<dbReference type="PANTHER" id="PTHR12933:SF0">
    <property type="entry name" value="U3 SMALL NUCLEOLAR RNA-ASSOCIATED PROTEIN 25 HOMOLOG"/>
    <property type="match status" value="1"/>
</dbReference>
<organism evidence="14 15">
    <name type="scientific">Vermiconidia calcicola</name>
    <dbReference type="NCBI Taxonomy" id="1690605"/>
    <lineage>
        <taxon>Eukaryota</taxon>
        <taxon>Fungi</taxon>
        <taxon>Dikarya</taxon>
        <taxon>Ascomycota</taxon>
        <taxon>Pezizomycotina</taxon>
        <taxon>Dothideomycetes</taxon>
        <taxon>Dothideomycetidae</taxon>
        <taxon>Mycosphaerellales</taxon>
        <taxon>Extremaceae</taxon>
        <taxon>Vermiconidia</taxon>
    </lineage>
</organism>
<evidence type="ECO:0000256" key="10">
    <source>
        <dbReference type="RuleBase" id="RU365070"/>
    </source>
</evidence>
<evidence type="ECO:0000313" key="15">
    <source>
        <dbReference type="Proteomes" id="UP001345827"/>
    </source>
</evidence>
<dbReference type="EMBL" id="JAXLQG010000003">
    <property type="protein sequence ID" value="KAK5542507.1"/>
    <property type="molecule type" value="Genomic_DNA"/>
</dbReference>
<evidence type="ECO:0000256" key="1">
    <source>
        <dbReference type="ARBA" id="ARBA00002883"/>
    </source>
</evidence>
<accession>A0AAV9QJ30</accession>
<feature type="compositionally biased region" description="Polar residues" evidence="11">
    <location>
        <begin position="87"/>
        <end position="109"/>
    </location>
</feature>
<keyword evidence="8 10" id="KW-0539">Nucleus</keyword>
<feature type="compositionally biased region" description="Acidic residues" evidence="11">
    <location>
        <begin position="145"/>
        <end position="162"/>
    </location>
</feature>
<comment type="caution">
    <text evidence="14">The sequence shown here is derived from an EMBL/GenBank/DDBJ whole genome shotgun (WGS) entry which is preliminary data.</text>
</comment>
<evidence type="ECO:0000256" key="8">
    <source>
        <dbReference type="ARBA" id="ARBA00023242"/>
    </source>
</evidence>
<dbReference type="Gene3D" id="3.40.50.300">
    <property type="entry name" value="P-loop containing nucleotide triphosphate hydrolases"/>
    <property type="match status" value="1"/>
</dbReference>